<proteinExistence type="predicted"/>
<comment type="caution">
    <text evidence="2">The sequence shown here is derived from an EMBL/GenBank/DDBJ whole genome shotgun (WGS) entry which is preliminary data.</text>
</comment>
<dbReference type="Proteomes" id="UP000737018">
    <property type="component" value="Unassembled WGS sequence"/>
</dbReference>
<evidence type="ECO:0000313" key="2">
    <source>
        <dbReference type="EMBL" id="KAF3953013.1"/>
    </source>
</evidence>
<dbReference type="EMBL" id="JRKL02004261">
    <property type="protein sequence ID" value="KAF3953013.1"/>
    <property type="molecule type" value="Genomic_DNA"/>
</dbReference>
<accession>A0A8J4QL71</accession>
<keyword evidence="3" id="KW-1185">Reference proteome</keyword>
<evidence type="ECO:0000313" key="3">
    <source>
        <dbReference type="Proteomes" id="UP000737018"/>
    </source>
</evidence>
<dbReference type="AlphaFoldDB" id="A0A8J4QL71"/>
<reference evidence="2" key="1">
    <citation type="submission" date="2020-03" db="EMBL/GenBank/DDBJ databases">
        <title>Castanea mollissima Vanexum genome sequencing.</title>
        <authorList>
            <person name="Staton M."/>
        </authorList>
    </citation>
    <scope>NUCLEOTIDE SEQUENCE</scope>
    <source>
        <tissue evidence="2">Leaf</tissue>
    </source>
</reference>
<organism evidence="2 3">
    <name type="scientific">Castanea mollissima</name>
    <name type="common">Chinese chestnut</name>
    <dbReference type="NCBI Taxonomy" id="60419"/>
    <lineage>
        <taxon>Eukaryota</taxon>
        <taxon>Viridiplantae</taxon>
        <taxon>Streptophyta</taxon>
        <taxon>Embryophyta</taxon>
        <taxon>Tracheophyta</taxon>
        <taxon>Spermatophyta</taxon>
        <taxon>Magnoliopsida</taxon>
        <taxon>eudicotyledons</taxon>
        <taxon>Gunneridae</taxon>
        <taxon>Pentapetalae</taxon>
        <taxon>rosids</taxon>
        <taxon>fabids</taxon>
        <taxon>Fagales</taxon>
        <taxon>Fagaceae</taxon>
        <taxon>Castanea</taxon>
    </lineage>
</organism>
<dbReference type="OrthoDB" id="428918at2759"/>
<dbReference type="Pfam" id="PF13966">
    <property type="entry name" value="zf-RVT"/>
    <property type="match status" value="1"/>
</dbReference>
<gene>
    <name evidence="2" type="ORF">CMV_021496</name>
</gene>
<protein>
    <recommendedName>
        <fullName evidence="1">Reverse transcriptase zinc-binding domain-containing protein</fullName>
    </recommendedName>
</protein>
<dbReference type="InterPro" id="IPR026960">
    <property type="entry name" value="RVT-Znf"/>
</dbReference>
<name>A0A8J4QL71_9ROSI</name>
<sequence>MHNVSWDVVTLPKHLGGLGIKKGLACNKALFAKRVWALCTNSCNAWAETLRKSHSPIRKFLQDPLHANDTTLKVKDTWDKNGNWDLNGLSFVLPRQVCNIIRVTPKPFQSSLNDLPTWNSTSNGQFSTHLAYFLATNLPTETNSQNWKWVWKTHTIPRGMTFLWLACHNCLPTKHHLALKHILNDESCPLYHSNPENHHSYP</sequence>
<evidence type="ECO:0000259" key="1">
    <source>
        <dbReference type="Pfam" id="PF13966"/>
    </source>
</evidence>
<feature type="domain" description="Reverse transcriptase zinc-binding" evidence="1">
    <location>
        <begin position="126"/>
        <end position="198"/>
    </location>
</feature>